<gene>
    <name evidence="1" type="ORF">L6452_39125</name>
</gene>
<keyword evidence="2" id="KW-1185">Reference proteome</keyword>
<protein>
    <submittedName>
        <fullName evidence="1">Uncharacterized protein</fullName>
    </submittedName>
</protein>
<reference evidence="1 2" key="2">
    <citation type="journal article" date="2022" name="Mol. Ecol. Resour.">
        <title>The genomes of chicory, endive, great burdock and yacon provide insights into Asteraceae paleo-polyploidization history and plant inulin production.</title>
        <authorList>
            <person name="Fan W."/>
            <person name="Wang S."/>
            <person name="Wang H."/>
            <person name="Wang A."/>
            <person name="Jiang F."/>
            <person name="Liu H."/>
            <person name="Zhao H."/>
            <person name="Xu D."/>
            <person name="Zhang Y."/>
        </authorList>
    </citation>
    <scope>NUCLEOTIDE SEQUENCE [LARGE SCALE GENOMIC DNA]</scope>
    <source>
        <strain evidence="2">cv. Niubang</strain>
    </source>
</reference>
<proteinExistence type="predicted"/>
<name>A0ACB8XRW5_ARCLA</name>
<sequence>MADSGSRPTFSLSGFLSLQTETGVADDDEDDEDETSIEDEGYFQMLLEKEIDRSHIQSRVDDWIISARSEAIQWIINTRAFFRLRFSTAYLSVTYIDRFLSKGLIDSDKHWVIRLLSVACLSLAAKMENRIAPALSNYPTDVYNFESSVILRMELLVLTALDWRMHSITPFDFIHCFISCFCAEYSKRHFVSQTTQILFATIKDTKIMGHRSSTVAMAATLMAMDQNLTRESLEIKLKTTRLNWLFDHENVYTCYSQMLELKPLEVNVSRPDLAKSFENPTVGAKRKRLAFDECEKSANR</sequence>
<dbReference type="EMBL" id="CM042061">
    <property type="protein sequence ID" value="KAI3673017.1"/>
    <property type="molecule type" value="Genomic_DNA"/>
</dbReference>
<evidence type="ECO:0000313" key="1">
    <source>
        <dbReference type="EMBL" id="KAI3673017.1"/>
    </source>
</evidence>
<organism evidence="1 2">
    <name type="scientific">Arctium lappa</name>
    <name type="common">Greater burdock</name>
    <name type="synonym">Lappa major</name>
    <dbReference type="NCBI Taxonomy" id="4217"/>
    <lineage>
        <taxon>Eukaryota</taxon>
        <taxon>Viridiplantae</taxon>
        <taxon>Streptophyta</taxon>
        <taxon>Embryophyta</taxon>
        <taxon>Tracheophyta</taxon>
        <taxon>Spermatophyta</taxon>
        <taxon>Magnoliopsida</taxon>
        <taxon>eudicotyledons</taxon>
        <taxon>Gunneridae</taxon>
        <taxon>Pentapetalae</taxon>
        <taxon>asterids</taxon>
        <taxon>campanulids</taxon>
        <taxon>Asterales</taxon>
        <taxon>Asteraceae</taxon>
        <taxon>Carduoideae</taxon>
        <taxon>Cardueae</taxon>
        <taxon>Arctiinae</taxon>
        <taxon>Arctium</taxon>
    </lineage>
</organism>
<dbReference type="Proteomes" id="UP001055879">
    <property type="component" value="Linkage Group LG15"/>
</dbReference>
<evidence type="ECO:0000313" key="2">
    <source>
        <dbReference type="Proteomes" id="UP001055879"/>
    </source>
</evidence>
<comment type="caution">
    <text evidence="1">The sequence shown here is derived from an EMBL/GenBank/DDBJ whole genome shotgun (WGS) entry which is preliminary data.</text>
</comment>
<reference evidence="2" key="1">
    <citation type="journal article" date="2022" name="Mol. Ecol. Resour.">
        <title>The genomes of chicory, endive, great burdock and yacon provide insights into Asteraceae palaeo-polyploidization history and plant inulin production.</title>
        <authorList>
            <person name="Fan W."/>
            <person name="Wang S."/>
            <person name="Wang H."/>
            <person name="Wang A."/>
            <person name="Jiang F."/>
            <person name="Liu H."/>
            <person name="Zhao H."/>
            <person name="Xu D."/>
            <person name="Zhang Y."/>
        </authorList>
    </citation>
    <scope>NUCLEOTIDE SEQUENCE [LARGE SCALE GENOMIC DNA]</scope>
    <source>
        <strain evidence="2">cv. Niubang</strain>
    </source>
</reference>
<accession>A0ACB8XRW5</accession>